<evidence type="ECO:0000256" key="1">
    <source>
        <dbReference type="SAM" id="Phobius"/>
    </source>
</evidence>
<name>A0A432W7D2_9GAMM</name>
<keyword evidence="3" id="KW-1185">Reference proteome</keyword>
<dbReference type="RefSeq" id="WP_126802760.1">
    <property type="nucleotide sequence ID" value="NZ_PIPL01000001.1"/>
</dbReference>
<keyword evidence="1" id="KW-0812">Transmembrane</keyword>
<dbReference type="OrthoDB" id="8549814at2"/>
<feature type="transmembrane region" description="Helical" evidence="1">
    <location>
        <begin position="12"/>
        <end position="32"/>
    </location>
</feature>
<keyword evidence="1" id="KW-1133">Transmembrane helix</keyword>
<gene>
    <name evidence="2" type="ORF">CWE09_04235</name>
</gene>
<protein>
    <submittedName>
        <fullName evidence="2">Uncharacterized protein</fullName>
    </submittedName>
</protein>
<comment type="caution">
    <text evidence="2">The sequence shown here is derived from an EMBL/GenBank/DDBJ whole genome shotgun (WGS) entry which is preliminary data.</text>
</comment>
<proteinExistence type="predicted"/>
<evidence type="ECO:0000313" key="2">
    <source>
        <dbReference type="EMBL" id="RUO25942.1"/>
    </source>
</evidence>
<dbReference type="Proteomes" id="UP000288293">
    <property type="component" value="Unassembled WGS sequence"/>
</dbReference>
<dbReference type="AlphaFoldDB" id="A0A432W7D2"/>
<reference evidence="2 3" key="1">
    <citation type="journal article" date="2011" name="Front. Microbiol.">
        <title>Genomic signatures of strain selection and enhancement in Bacillus atrophaeus var. globigii, a historical biowarfare simulant.</title>
        <authorList>
            <person name="Gibbons H.S."/>
            <person name="Broomall S.M."/>
            <person name="McNew L.A."/>
            <person name="Daligault H."/>
            <person name="Chapman C."/>
            <person name="Bruce D."/>
            <person name="Karavis M."/>
            <person name="Krepps M."/>
            <person name="McGregor P.A."/>
            <person name="Hong C."/>
            <person name="Park K.H."/>
            <person name="Akmal A."/>
            <person name="Feldman A."/>
            <person name="Lin J.S."/>
            <person name="Chang W.E."/>
            <person name="Higgs B.W."/>
            <person name="Demirev P."/>
            <person name="Lindquist J."/>
            <person name="Liem A."/>
            <person name="Fochler E."/>
            <person name="Read T.D."/>
            <person name="Tapia R."/>
            <person name="Johnson S."/>
            <person name="Bishop-Lilly K.A."/>
            <person name="Detter C."/>
            <person name="Han C."/>
            <person name="Sozhamannan S."/>
            <person name="Rosenzweig C.N."/>
            <person name="Skowronski E.W."/>
        </authorList>
    </citation>
    <scope>NUCLEOTIDE SEQUENCE [LARGE SCALE GENOMIC DNA]</scope>
    <source>
        <strain evidence="2 3">MLST1</strain>
    </source>
</reference>
<dbReference type="PROSITE" id="PS51257">
    <property type="entry name" value="PROKAR_LIPOPROTEIN"/>
    <property type="match status" value="1"/>
</dbReference>
<evidence type="ECO:0000313" key="3">
    <source>
        <dbReference type="Proteomes" id="UP000288293"/>
    </source>
</evidence>
<sequence>MKQITAHPLHLVLGLVVWSVWFVALYGGLSVACEVAPPAAEAGALTWINASLLVLTLATTGVLLLLAWASLRAAPALKSNRRFILRIAAAIYLLSALSALFIGLPVVILPPCV</sequence>
<dbReference type="EMBL" id="PIPL01000001">
    <property type="protein sequence ID" value="RUO25942.1"/>
    <property type="molecule type" value="Genomic_DNA"/>
</dbReference>
<feature type="transmembrane region" description="Helical" evidence="1">
    <location>
        <begin position="83"/>
        <end position="108"/>
    </location>
</feature>
<organism evidence="2 3">
    <name type="scientific">Aliidiomarina minuta</name>
    <dbReference type="NCBI Taxonomy" id="880057"/>
    <lineage>
        <taxon>Bacteria</taxon>
        <taxon>Pseudomonadati</taxon>
        <taxon>Pseudomonadota</taxon>
        <taxon>Gammaproteobacteria</taxon>
        <taxon>Alteromonadales</taxon>
        <taxon>Idiomarinaceae</taxon>
        <taxon>Aliidiomarina</taxon>
    </lineage>
</organism>
<keyword evidence="1" id="KW-0472">Membrane</keyword>
<feature type="transmembrane region" description="Helical" evidence="1">
    <location>
        <begin position="44"/>
        <end position="71"/>
    </location>
</feature>
<accession>A0A432W7D2</accession>